<comment type="caution">
    <text evidence="1">The sequence shown here is derived from an EMBL/GenBank/DDBJ whole genome shotgun (WGS) entry which is preliminary data.</text>
</comment>
<dbReference type="AlphaFoldDB" id="A0A399RAT9"/>
<keyword evidence="2" id="KW-1185">Reference proteome</keyword>
<gene>
    <name evidence="1" type="ORF">D1223_10730</name>
</gene>
<name>A0A399RAT9_9PROT</name>
<accession>A0A399RAT9</accession>
<evidence type="ECO:0000313" key="2">
    <source>
        <dbReference type="Proteomes" id="UP000266385"/>
    </source>
</evidence>
<dbReference type="Proteomes" id="UP000266385">
    <property type="component" value="Unassembled WGS sequence"/>
</dbReference>
<dbReference type="InterPro" id="IPR045500">
    <property type="entry name" value="DUF6491"/>
</dbReference>
<protein>
    <submittedName>
        <fullName evidence="1">Uncharacterized protein</fullName>
    </submittedName>
</protein>
<proteinExistence type="predicted"/>
<organism evidence="1 2">
    <name type="scientific">Henriciella mobilis</name>
    <dbReference type="NCBI Taxonomy" id="2305467"/>
    <lineage>
        <taxon>Bacteria</taxon>
        <taxon>Pseudomonadati</taxon>
        <taxon>Pseudomonadota</taxon>
        <taxon>Alphaproteobacteria</taxon>
        <taxon>Hyphomonadales</taxon>
        <taxon>Hyphomonadaceae</taxon>
        <taxon>Henriciella</taxon>
    </lineage>
</organism>
<sequence>MVAACTSAPDEQAADADWMTDARLGEQVDRICFSSSIDNFRAPSRDTVIVEKGVNDEYLIQTFGNCYNLRNAQALSLDTFGGSSCLSKGDAIFAYDSVFGPDKTDIGPVRCPIKAIYEWNEDAAEAEEDSEDAASDGS</sequence>
<dbReference type="EMBL" id="QWFX01000013">
    <property type="protein sequence ID" value="RIJ27893.1"/>
    <property type="molecule type" value="Genomic_DNA"/>
</dbReference>
<dbReference type="Pfam" id="PF20101">
    <property type="entry name" value="DUF6491"/>
    <property type="match status" value="1"/>
</dbReference>
<evidence type="ECO:0000313" key="1">
    <source>
        <dbReference type="EMBL" id="RIJ27893.1"/>
    </source>
</evidence>
<reference evidence="1 2" key="1">
    <citation type="submission" date="2018-08" db="EMBL/GenBank/DDBJ databases">
        <title>Henriciella mobilis sp. nov., isolated from seawater.</title>
        <authorList>
            <person name="Cheng H."/>
            <person name="Wu Y.-H."/>
            <person name="Xu X.-W."/>
            <person name="Guo L.-L."/>
        </authorList>
    </citation>
    <scope>NUCLEOTIDE SEQUENCE [LARGE SCALE GENOMIC DNA]</scope>
    <source>
        <strain evidence="1 2">JN25</strain>
    </source>
</reference>